<comment type="caution">
    <text evidence="4">The sequence shown here is derived from an EMBL/GenBank/DDBJ whole genome shotgun (WGS) entry which is preliminary data.</text>
</comment>
<dbReference type="PANTHER" id="PTHR27005:SF466">
    <property type="entry name" value="NON-FUNCTIONAL PSEUDOKINASE ZED1-LIKE"/>
    <property type="match status" value="1"/>
</dbReference>
<dbReference type="InterPro" id="IPR000719">
    <property type="entry name" value="Prot_kinase_dom"/>
</dbReference>
<name>A0ABD1TK57_9LAMI</name>
<evidence type="ECO:0000256" key="2">
    <source>
        <dbReference type="ARBA" id="ARBA00022840"/>
    </source>
</evidence>
<evidence type="ECO:0000256" key="1">
    <source>
        <dbReference type="ARBA" id="ARBA00022741"/>
    </source>
</evidence>
<accession>A0ABD1TK57</accession>
<evidence type="ECO:0000259" key="3">
    <source>
        <dbReference type="PROSITE" id="PS50011"/>
    </source>
</evidence>
<proteinExistence type="predicted"/>
<dbReference type="GO" id="GO:0005524">
    <property type="term" value="F:ATP binding"/>
    <property type="evidence" value="ECO:0007669"/>
    <property type="project" value="UniProtKB-KW"/>
</dbReference>
<keyword evidence="5" id="KW-1185">Reference proteome</keyword>
<organism evidence="4 5">
    <name type="scientific">Abeliophyllum distichum</name>
    <dbReference type="NCBI Taxonomy" id="126358"/>
    <lineage>
        <taxon>Eukaryota</taxon>
        <taxon>Viridiplantae</taxon>
        <taxon>Streptophyta</taxon>
        <taxon>Embryophyta</taxon>
        <taxon>Tracheophyta</taxon>
        <taxon>Spermatophyta</taxon>
        <taxon>Magnoliopsida</taxon>
        <taxon>eudicotyledons</taxon>
        <taxon>Gunneridae</taxon>
        <taxon>Pentapetalae</taxon>
        <taxon>asterids</taxon>
        <taxon>lamiids</taxon>
        <taxon>Lamiales</taxon>
        <taxon>Oleaceae</taxon>
        <taxon>Forsythieae</taxon>
        <taxon>Abeliophyllum</taxon>
    </lineage>
</organism>
<keyword evidence="1" id="KW-0547">Nucleotide-binding</keyword>
<protein>
    <submittedName>
        <fullName evidence="4">Protein kinase superfamily protein</fullName>
    </submittedName>
</protein>
<dbReference type="Gene3D" id="1.10.510.10">
    <property type="entry name" value="Transferase(Phosphotransferase) domain 1"/>
    <property type="match status" value="1"/>
</dbReference>
<reference evidence="5" key="1">
    <citation type="submission" date="2024-07" db="EMBL/GenBank/DDBJ databases">
        <title>Two chromosome-level genome assemblies of Korean endemic species Abeliophyllum distichum and Forsythia ovata (Oleaceae).</title>
        <authorList>
            <person name="Jang H."/>
        </authorList>
    </citation>
    <scope>NUCLEOTIDE SEQUENCE [LARGE SCALE GENOMIC DNA]</scope>
</reference>
<gene>
    <name evidence="4" type="ORF">Adt_18717</name>
</gene>
<keyword evidence="4" id="KW-0418">Kinase</keyword>
<dbReference type="InterPro" id="IPR045274">
    <property type="entry name" value="WAK-like"/>
</dbReference>
<evidence type="ECO:0000313" key="5">
    <source>
        <dbReference type="Proteomes" id="UP001604336"/>
    </source>
</evidence>
<dbReference type="SUPFAM" id="SSF56112">
    <property type="entry name" value="Protein kinase-like (PK-like)"/>
    <property type="match status" value="1"/>
</dbReference>
<evidence type="ECO:0000313" key="4">
    <source>
        <dbReference type="EMBL" id="KAL2513117.1"/>
    </source>
</evidence>
<dbReference type="InterPro" id="IPR011009">
    <property type="entry name" value="Kinase-like_dom_sf"/>
</dbReference>
<dbReference type="Proteomes" id="UP001604336">
    <property type="component" value="Unassembled WGS sequence"/>
</dbReference>
<dbReference type="Pfam" id="PF00069">
    <property type="entry name" value="Pkinase"/>
    <property type="match status" value="1"/>
</dbReference>
<sequence length="189" mass="21327">MNTENRDSVGSHRDRLKIANGIARVFACLHNAFPRPIINRNLRPDRVIIDQNGVAKMFDFSDAMLLPPGKLEIEDSLQGAFSYIDPEYVKSGIVTPKIDVYCFGALILVLVTGKHVEYQCLALENCCYLDTKNLTVDPRILKENGGMEEKKQFQDVLALALKCTQAKGEDRPDMIYVAKELCRIEKHVL</sequence>
<dbReference type="AlphaFoldDB" id="A0ABD1TK57"/>
<keyword evidence="2" id="KW-0067">ATP-binding</keyword>
<dbReference type="PANTHER" id="PTHR27005">
    <property type="entry name" value="WALL-ASSOCIATED RECEPTOR KINASE-LIKE 21"/>
    <property type="match status" value="1"/>
</dbReference>
<dbReference type="GO" id="GO:0016301">
    <property type="term" value="F:kinase activity"/>
    <property type="evidence" value="ECO:0007669"/>
    <property type="project" value="UniProtKB-KW"/>
</dbReference>
<keyword evidence="4" id="KW-0808">Transferase</keyword>
<dbReference type="PROSITE" id="PS50011">
    <property type="entry name" value="PROTEIN_KINASE_DOM"/>
    <property type="match status" value="1"/>
</dbReference>
<feature type="domain" description="Protein kinase" evidence="3">
    <location>
        <begin position="1"/>
        <end position="189"/>
    </location>
</feature>
<dbReference type="EMBL" id="JBFOLK010000005">
    <property type="protein sequence ID" value="KAL2513117.1"/>
    <property type="molecule type" value="Genomic_DNA"/>
</dbReference>